<evidence type="ECO:0000313" key="7">
    <source>
        <dbReference type="EMBL" id="VDK42423.1"/>
    </source>
</evidence>
<dbReference type="PROSITE" id="PS00941">
    <property type="entry name" value="CARBOXYLESTERASE_B_2"/>
    <property type="match status" value="1"/>
</dbReference>
<dbReference type="WBParaSite" id="TASK_0000924001-mRNA-1">
    <property type="protein sequence ID" value="TASK_0000924001-mRNA-1"/>
    <property type="gene ID" value="TASK_0000924001"/>
</dbReference>
<reference evidence="9" key="1">
    <citation type="submission" date="2017-02" db="UniProtKB">
        <authorList>
            <consortium name="WormBaseParasite"/>
        </authorList>
    </citation>
    <scope>IDENTIFICATION</scope>
</reference>
<evidence type="ECO:0000256" key="5">
    <source>
        <dbReference type="SAM" id="SignalP"/>
    </source>
</evidence>
<feature type="domain" description="Carboxylesterase type B" evidence="6">
    <location>
        <begin position="112"/>
        <end position="293"/>
    </location>
</feature>
<dbReference type="InterPro" id="IPR019819">
    <property type="entry name" value="Carboxylesterase_B_CS"/>
</dbReference>
<dbReference type="InterPro" id="IPR051093">
    <property type="entry name" value="Neuroligin/BSAL"/>
</dbReference>
<dbReference type="Gene3D" id="3.40.50.1820">
    <property type="entry name" value="alpha/beta hydrolase"/>
    <property type="match status" value="1"/>
</dbReference>
<sequence>MSMTSIVLVILVYLACVDQHSIIITRFPSTRNFALDSRVTISGVEIRFSDPKLRPVHVVYGLRYASLGGEGDSIVSEPGTAEVREPHHQAAKRRFMHSVAAFIYETPARGHLQKTGPPPECPQPRRAQPVHDGSFDEWPARAATSATSSRHLLQHPQAATQTEDCLTLNVFVPEAGVENLNEHALPVLIFVHGDSYEHGSGNAYDFSLFSSLGNVIVVTLNYRLGVLGFLSEGIAGSTRGNFALFDLQAAIQWVHSNIYRFGGDCEQVTLMGHSHGAALVHLFATSLLSIGNISKNAFHFRYNAGAVASQKQHYLLQYSMKGNVIFHLKGPNYYGIKRLVLFDGSANAPWATSVCDTDIKSFIETNFQMQQASSATVFDLLQDLPISSILEIQRNLSRLGLERCFAPLPRKQQIVTERPTLFNRVSLIYGQTEFAGSLFYRNAAIDNNVNKFMPALIYLLEHMFQVSAYPLTDLLKYVYAQPDTWTQNDNVSEEKNKIYKIFTDALFWTPGLATLRQHETGQEQSSEFGLTGSTRYVVHFSRADYGDDLNLLLGAPFISTFNLKSSTNRRLSQSLIQYITNFIHFGVNNLVLGKPTVGFNEPSPSDGVLSVASAYRSHYTTFWMNIFPKIAANNGRTPQCKSRTVPHFAVPEVQYKEVAIDGYTSLPSKSTEQVPMNERLSTVSNETVEFPSFYDTNQMPPSTVGDAKEGYKRIFLLTIVVGLSLFLLNIVFTATFYFCHQQRKDGSGGILISASEADHRENKNNPSAKPTNAMAGCHQSVVKLPLLSSTLEVPFQLATAKMQTDFQGVAFETLQGSPNQLGQMYSPGGNRTTRMTDHGTITTLGSRQEKEESKRPSASMI</sequence>
<evidence type="ECO:0000256" key="4">
    <source>
        <dbReference type="SAM" id="Phobius"/>
    </source>
</evidence>
<feature type="transmembrane region" description="Helical" evidence="4">
    <location>
        <begin position="714"/>
        <end position="739"/>
    </location>
</feature>
<comment type="similarity">
    <text evidence="1">Belongs to the type-B carboxylesterase/lipase family.</text>
</comment>
<keyword evidence="4" id="KW-1133">Transmembrane helix</keyword>
<organism evidence="9">
    <name type="scientific">Taenia asiatica</name>
    <name type="common">Asian tapeworm</name>
    <dbReference type="NCBI Taxonomy" id="60517"/>
    <lineage>
        <taxon>Eukaryota</taxon>
        <taxon>Metazoa</taxon>
        <taxon>Spiralia</taxon>
        <taxon>Lophotrochozoa</taxon>
        <taxon>Platyhelminthes</taxon>
        <taxon>Cestoda</taxon>
        <taxon>Eucestoda</taxon>
        <taxon>Cyclophyllidea</taxon>
        <taxon>Taeniidae</taxon>
        <taxon>Taenia</taxon>
    </lineage>
</organism>
<dbReference type="Proteomes" id="UP000282613">
    <property type="component" value="Unassembled WGS sequence"/>
</dbReference>
<proteinExistence type="inferred from homology"/>
<feature type="region of interest" description="Disordered" evidence="3">
    <location>
        <begin position="819"/>
        <end position="861"/>
    </location>
</feature>
<dbReference type="Pfam" id="PF00135">
    <property type="entry name" value="COesterase"/>
    <property type="match status" value="2"/>
</dbReference>
<protein>
    <submittedName>
        <fullName evidence="9">COesterase domain-containing protein</fullName>
    </submittedName>
</protein>
<evidence type="ECO:0000259" key="6">
    <source>
        <dbReference type="Pfam" id="PF00135"/>
    </source>
</evidence>
<dbReference type="OrthoDB" id="6233427at2759"/>
<feature type="signal peptide" evidence="5">
    <location>
        <begin position="1"/>
        <end position="19"/>
    </location>
</feature>
<feature type="chain" id="PRO_5043132756" evidence="5">
    <location>
        <begin position="20"/>
        <end position="861"/>
    </location>
</feature>
<dbReference type="SUPFAM" id="SSF53474">
    <property type="entry name" value="alpha/beta-Hydrolases"/>
    <property type="match status" value="1"/>
</dbReference>
<dbReference type="PANTHER" id="PTHR43903">
    <property type="entry name" value="NEUROLIGIN"/>
    <property type="match status" value="1"/>
</dbReference>
<dbReference type="ESTHER" id="taeas-a0a0r3wej1">
    <property type="family name" value="Neuroligin"/>
</dbReference>
<dbReference type="InterPro" id="IPR002018">
    <property type="entry name" value="CarbesteraseB"/>
</dbReference>
<evidence type="ECO:0000313" key="9">
    <source>
        <dbReference type="WBParaSite" id="TASK_0000924001-mRNA-1"/>
    </source>
</evidence>
<feature type="domain" description="Carboxylesterase type B" evidence="6">
    <location>
        <begin position="336"/>
        <end position="590"/>
    </location>
</feature>
<evidence type="ECO:0000256" key="2">
    <source>
        <dbReference type="ARBA" id="ARBA00022729"/>
    </source>
</evidence>
<keyword evidence="2 5" id="KW-0732">Signal</keyword>
<gene>
    <name evidence="7" type="ORF">TASK_LOCUS9241</name>
</gene>
<reference evidence="7 8" key="2">
    <citation type="submission" date="2018-11" db="EMBL/GenBank/DDBJ databases">
        <authorList>
            <consortium name="Pathogen Informatics"/>
        </authorList>
    </citation>
    <scope>NUCLEOTIDE SEQUENCE [LARGE SCALE GENOMIC DNA]</scope>
</reference>
<dbReference type="InterPro" id="IPR029058">
    <property type="entry name" value="AB_hydrolase_fold"/>
</dbReference>
<evidence type="ECO:0000256" key="1">
    <source>
        <dbReference type="ARBA" id="ARBA00005964"/>
    </source>
</evidence>
<dbReference type="EMBL" id="UYRS01019051">
    <property type="protein sequence ID" value="VDK42423.1"/>
    <property type="molecule type" value="Genomic_DNA"/>
</dbReference>
<evidence type="ECO:0000313" key="8">
    <source>
        <dbReference type="Proteomes" id="UP000282613"/>
    </source>
</evidence>
<keyword evidence="4" id="KW-0812">Transmembrane</keyword>
<keyword evidence="4" id="KW-0472">Membrane</keyword>
<keyword evidence="8" id="KW-1185">Reference proteome</keyword>
<dbReference type="AlphaFoldDB" id="A0A0R3WEJ1"/>
<feature type="compositionally biased region" description="Polar residues" evidence="3">
    <location>
        <begin position="819"/>
        <end position="846"/>
    </location>
</feature>
<evidence type="ECO:0000256" key="3">
    <source>
        <dbReference type="SAM" id="MobiDB-lite"/>
    </source>
</evidence>
<accession>A0A0R3WEJ1</accession>
<feature type="region of interest" description="Disordered" evidence="3">
    <location>
        <begin position="109"/>
        <end position="135"/>
    </location>
</feature>
<dbReference type="STRING" id="60517.A0A0R3WEJ1"/>
<name>A0A0R3WEJ1_TAEAS</name>